<reference evidence="3 4" key="1">
    <citation type="submission" date="2019-06" db="EMBL/GenBank/DDBJ databases">
        <title>Draft genome sequence of the filamentous fungus Phialemoniopsis curvata isolated from diesel fuel.</title>
        <authorList>
            <person name="Varaljay V.A."/>
            <person name="Lyon W.J."/>
            <person name="Crouch A.L."/>
            <person name="Drake C.E."/>
            <person name="Hollomon J.M."/>
            <person name="Nadeau L.J."/>
            <person name="Nunn H.S."/>
            <person name="Stevenson B.S."/>
            <person name="Bojanowski C.L."/>
            <person name="Crookes-Goodson W.J."/>
        </authorList>
    </citation>
    <scope>NUCLEOTIDE SEQUENCE [LARGE SCALE GENOMIC DNA]</scope>
    <source>
        <strain evidence="3 4">D216</strain>
    </source>
</reference>
<protein>
    <recommendedName>
        <fullName evidence="2">A to I editase domain-containing protein</fullName>
    </recommendedName>
</protein>
<accession>A0A507B0U8</accession>
<dbReference type="PANTHER" id="PTHR47803:SF1">
    <property type="entry name" value="TRNA-SPECIFIC ADENOSINE DEAMINASE 1"/>
    <property type="match status" value="1"/>
</dbReference>
<dbReference type="GeneID" id="41975767"/>
<dbReference type="GO" id="GO:0002100">
    <property type="term" value="P:tRNA wobble adenosine to inosine editing"/>
    <property type="evidence" value="ECO:0007669"/>
    <property type="project" value="InterPro"/>
</dbReference>
<dbReference type="SMART" id="SM00552">
    <property type="entry name" value="ADEAMc"/>
    <property type="match status" value="1"/>
</dbReference>
<dbReference type="OrthoDB" id="10268011at2759"/>
<name>A0A507B0U8_9PEZI</name>
<dbReference type="InterPro" id="IPR002466">
    <property type="entry name" value="A_deamin"/>
</dbReference>
<gene>
    <name evidence="3" type="ORF">E0L32_008320</name>
</gene>
<sequence>MNSEADEIASLVLKQFDRLPAKRKPPVRDNGTHEWVPLSGIVARGTNGKATCLALATGMKCLPASRLSLANGVAVHDWHAEILAIRAFNQFILEECRNIALHGRASNFLRLRTEEELAAADKSAFHGQPFSWKDGITLHMYCSEAPCGDASMELTMAAQDDASPWDIPAPQPASVSGSAGSGSGSEPPALLGRGYFSQLGVVRRKPARGDAPPTLSKSCSDKLALKQCTSLLSSLTSLLVCPDGVYLRTLVLPESQHSEAGCRRSFSADEGRGGRMHPVAGKQWSGGYAFRPFEVQTTRREFSYSRRSVAARADKTAASNLAVAWARNGLEESLIGGVLQGRKQFDLRGATPVSRRKMWSLATEVAALVGMSCVAIQSLLRSSTYKSVKEGELLSARRQVKSEARARALAGAWRLSKPPEYI</sequence>
<dbReference type="Pfam" id="PF02137">
    <property type="entry name" value="A_deamin"/>
    <property type="match status" value="1"/>
</dbReference>
<dbReference type="AlphaFoldDB" id="A0A507B0U8"/>
<dbReference type="STRING" id="1093900.A0A507B0U8"/>
<organism evidence="3 4">
    <name type="scientific">Thyridium curvatum</name>
    <dbReference type="NCBI Taxonomy" id="1093900"/>
    <lineage>
        <taxon>Eukaryota</taxon>
        <taxon>Fungi</taxon>
        <taxon>Dikarya</taxon>
        <taxon>Ascomycota</taxon>
        <taxon>Pezizomycotina</taxon>
        <taxon>Sordariomycetes</taxon>
        <taxon>Sordariomycetidae</taxon>
        <taxon>Thyridiales</taxon>
        <taxon>Thyridiaceae</taxon>
        <taxon>Thyridium</taxon>
    </lineage>
</organism>
<evidence type="ECO:0000259" key="2">
    <source>
        <dbReference type="PROSITE" id="PS50141"/>
    </source>
</evidence>
<proteinExistence type="predicted"/>
<feature type="compositionally biased region" description="Low complexity" evidence="1">
    <location>
        <begin position="172"/>
        <end position="186"/>
    </location>
</feature>
<dbReference type="InParanoid" id="A0A507B0U8"/>
<keyword evidence="4" id="KW-1185">Reference proteome</keyword>
<dbReference type="EMBL" id="SKBQ01000054">
    <property type="protein sequence ID" value="TPX10751.1"/>
    <property type="molecule type" value="Genomic_DNA"/>
</dbReference>
<dbReference type="FunCoup" id="A0A507B0U8">
    <property type="interactions" value="258"/>
</dbReference>
<dbReference type="PROSITE" id="PS50141">
    <property type="entry name" value="A_DEAMIN_EDITASE"/>
    <property type="match status" value="1"/>
</dbReference>
<dbReference type="PANTHER" id="PTHR47803">
    <property type="entry name" value="TRNA-SPECIFIC ADENOSINE DEAMINASE 1"/>
    <property type="match status" value="1"/>
</dbReference>
<evidence type="ECO:0000313" key="4">
    <source>
        <dbReference type="Proteomes" id="UP000319257"/>
    </source>
</evidence>
<comment type="caution">
    <text evidence="3">The sequence shown here is derived from an EMBL/GenBank/DDBJ whole genome shotgun (WGS) entry which is preliminary data.</text>
</comment>
<feature type="domain" description="A to I editase" evidence="2">
    <location>
        <begin position="54"/>
        <end position="389"/>
    </location>
</feature>
<feature type="region of interest" description="Disordered" evidence="1">
    <location>
        <begin position="162"/>
        <end position="186"/>
    </location>
</feature>
<dbReference type="RefSeq" id="XP_030992462.1">
    <property type="nucleotide sequence ID" value="XM_031143161.1"/>
</dbReference>
<dbReference type="InterPro" id="IPR042935">
    <property type="entry name" value="Tad1"/>
</dbReference>
<dbReference type="GO" id="GO:0043829">
    <property type="term" value="F:tRNA-specific adenosine-37 deaminase activity"/>
    <property type="evidence" value="ECO:0007669"/>
    <property type="project" value="TreeGrafter"/>
</dbReference>
<dbReference type="Proteomes" id="UP000319257">
    <property type="component" value="Unassembled WGS sequence"/>
</dbReference>
<dbReference type="GO" id="GO:0003723">
    <property type="term" value="F:RNA binding"/>
    <property type="evidence" value="ECO:0007669"/>
    <property type="project" value="InterPro"/>
</dbReference>
<evidence type="ECO:0000256" key="1">
    <source>
        <dbReference type="SAM" id="MobiDB-lite"/>
    </source>
</evidence>
<evidence type="ECO:0000313" key="3">
    <source>
        <dbReference type="EMBL" id="TPX10751.1"/>
    </source>
</evidence>